<comment type="caution">
    <text evidence="1">The sequence shown here is derived from an EMBL/GenBank/DDBJ whole genome shotgun (WGS) entry which is preliminary data.</text>
</comment>
<evidence type="ECO:0000313" key="2">
    <source>
        <dbReference type="Proteomes" id="UP000478417"/>
    </source>
</evidence>
<keyword evidence="2" id="KW-1185">Reference proteome</keyword>
<dbReference type="SUPFAM" id="SSF109854">
    <property type="entry name" value="DinB/YfiT-like putative metalloenzymes"/>
    <property type="match status" value="1"/>
</dbReference>
<sequence length="169" mass="18929">MNSLVSANLSCLQQGLVFLESLPETLYARPCEDLFGSSIGSHMRHNLDHYAAFVAGLGSSMIDYDNREREELLETDPSTAISLMNRLMVILEQLGETDLDRPMQICMDDGRDSTRSATSLRRELQFLLSHSIHHYALMVAIARGFGIRRFPENFGIAPSTIHYHADKGA</sequence>
<accession>A0A6B2M2F5</accession>
<dbReference type="Proteomes" id="UP000478417">
    <property type="component" value="Unassembled WGS sequence"/>
</dbReference>
<dbReference type="Gene3D" id="1.20.120.450">
    <property type="entry name" value="dinb family like domain"/>
    <property type="match status" value="1"/>
</dbReference>
<protein>
    <submittedName>
        <fullName evidence="1">DinB family protein</fullName>
    </submittedName>
</protein>
<dbReference type="RefSeq" id="WP_163964210.1">
    <property type="nucleotide sequence ID" value="NZ_JAAGNX010000002.1"/>
</dbReference>
<dbReference type="PANTHER" id="PTHR39473:SF1">
    <property type="entry name" value="DINB-LIKE DOMAIN-CONTAINING PROTEIN"/>
    <property type="match status" value="1"/>
</dbReference>
<dbReference type="PANTHER" id="PTHR39473">
    <property type="match status" value="1"/>
</dbReference>
<gene>
    <name evidence="1" type="ORF">G0Q06_07955</name>
</gene>
<evidence type="ECO:0000313" key="1">
    <source>
        <dbReference type="EMBL" id="NDV62379.1"/>
    </source>
</evidence>
<reference evidence="1 2" key="1">
    <citation type="submission" date="2020-02" db="EMBL/GenBank/DDBJ databases">
        <title>Albibacoteraceae fam. nov., the first described family within the subdivision 4 Verrucomicrobia.</title>
        <authorList>
            <person name="Xi F."/>
        </authorList>
    </citation>
    <scope>NUCLEOTIDE SEQUENCE [LARGE SCALE GENOMIC DNA]</scope>
    <source>
        <strain evidence="1 2">CK1056</strain>
    </source>
</reference>
<name>A0A6B2M2F5_9BACT</name>
<organism evidence="1 2">
    <name type="scientific">Oceanipulchritudo coccoides</name>
    <dbReference type="NCBI Taxonomy" id="2706888"/>
    <lineage>
        <taxon>Bacteria</taxon>
        <taxon>Pseudomonadati</taxon>
        <taxon>Verrucomicrobiota</taxon>
        <taxon>Opitutia</taxon>
        <taxon>Puniceicoccales</taxon>
        <taxon>Oceanipulchritudinaceae</taxon>
        <taxon>Oceanipulchritudo</taxon>
    </lineage>
</organism>
<dbReference type="AlphaFoldDB" id="A0A6B2M2F5"/>
<dbReference type="InterPro" id="IPR034660">
    <property type="entry name" value="DinB/YfiT-like"/>
</dbReference>
<proteinExistence type="predicted"/>
<dbReference type="EMBL" id="JAAGNX010000002">
    <property type="protein sequence ID" value="NDV62379.1"/>
    <property type="molecule type" value="Genomic_DNA"/>
</dbReference>